<dbReference type="InterPro" id="IPR008733">
    <property type="entry name" value="PEX11"/>
</dbReference>
<evidence type="ECO:0000256" key="1">
    <source>
        <dbReference type="ARBA" id="ARBA00022593"/>
    </source>
</evidence>
<evidence type="ECO:0000313" key="7">
    <source>
        <dbReference type="Proteomes" id="UP000016931"/>
    </source>
</evidence>
<proteinExistence type="predicted"/>
<feature type="region of interest" description="Disordered" evidence="5">
    <location>
        <begin position="1"/>
        <end position="27"/>
    </location>
</feature>
<dbReference type="GeneID" id="27901348"/>
<evidence type="ECO:0000313" key="6">
    <source>
        <dbReference type="EMBL" id="EMF15403.1"/>
    </source>
</evidence>
<accession>M3CNS4</accession>
<dbReference type="Proteomes" id="UP000016931">
    <property type="component" value="Unassembled WGS sequence"/>
</dbReference>
<keyword evidence="1" id="KW-0962">Peroxisome biogenesis</keyword>
<evidence type="ECO:0008006" key="8">
    <source>
        <dbReference type="Google" id="ProtNLM"/>
    </source>
</evidence>
<dbReference type="EMBL" id="KB456261">
    <property type="protein sequence ID" value="EMF15403.1"/>
    <property type="molecule type" value="Genomic_DNA"/>
</dbReference>
<keyword evidence="3" id="KW-0576">Peroxisome</keyword>
<dbReference type="PANTHER" id="PTHR12652">
    <property type="entry name" value="PEROXISOMAL BIOGENESIS FACTOR 11"/>
    <property type="match status" value="1"/>
</dbReference>
<dbReference type="eggNOG" id="ENOG502S1P2">
    <property type="taxonomic scope" value="Eukaryota"/>
</dbReference>
<evidence type="ECO:0000256" key="4">
    <source>
        <dbReference type="ARBA" id="ARBA00046271"/>
    </source>
</evidence>
<name>M3CNS4_SPHMS</name>
<reference evidence="6 7" key="1">
    <citation type="journal article" date="2012" name="PLoS Pathog.">
        <title>Diverse lifestyles and strategies of plant pathogenesis encoded in the genomes of eighteen Dothideomycetes fungi.</title>
        <authorList>
            <person name="Ohm R.A."/>
            <person name="Feau N."/>
            <person name="Henrissat B."/>
            <person name="Schoch C.L."/>
            <person name="Horwitz B.A."/>
            <person name="Barry K.W."/>
            <person name="Condon B.J."/>
            <person name="Copeland A.C."/>
            <person name="Dhillon B."/>
            <person name="Glaser F."/>
            <person name="Hesse C.N."/>
            <person name="Kosti I."/>
            <person name="LaButti K."/>
            <person name="Lindquist E.A."/>
            <person name="Lucas S."/>
            <person name="Salamov A.A."/>
            <person name="Bradshaw R.E."/>
            <person name="Ciuffetti L."/>
            <person name="Hamelin R.C."/>
            <person name="Kema G.H.J."/>
            <person name="Lawrence C."/>
            <person name="Scott J.A."/>
            <person name="Spatafora J.W."/>
            <person name="Turgeon B.G."/>
            <person name="de Wit P.J.G.M."/>
            <person name="Zhong S."/>
            <person name="Goodwin S.B."/>
            <person name="Grigoriev I.V."/>
        </authorList>
    </citation>
    <scope>NUCLEOTIDE SEQUENCE [LARGE SCALE GENOMIC DNA]</scope>
    <source>
        <strain evidence="6 7">SO2202</strain>
    </source>
</reference>
<evidence type="ECO:0000256" key="5">
    <source>
        <dbReference type="SAM" id="MobiDB-lite"/>
    </source>
</evidence>
<protein>
    <recommendedName>
        <fullName evidence="8">Peroxin 11C</fullName>
    </recommendedName>
</protein>
<dbReference type="HOGENOM" id="CLU_052213_1_0_1"/>
<keyword evidence="7" id="KW-1185">Reference proteome</keyword>
<dbReference type="PANTHER" id="PTHR12652:SF25">
    <property type="entry name" value="MICROBODY (PEROXISOME) PROLIFERATION PROTEIN PEROXIN 11C (EUROFUNG)"/>
    <property type="match status" value="1"/>
</dbReference>
<dbReference type="Pfam" id="PF05648">
    <property type="entry name" value="PEX11"/>
    <property type="match status" value="1"/>
</dbReference>
<dbReference type="RefSeq" id="XP_016763524.1">
    <property type="nucleotide sequence ID" value="XM_016904211.1"/>
</dbReference>
<dbReference type="OMA" id="DWIRPLA"/>
<dbReference type="GO" id="GO:0005778">
    <property type="term" value="C:peroxisomal membrane"/>
    <property type="evidence" value="ECO:0007669"/>
    <property type="project" value="UniProtKB-SubCell"/>
</dbReference>
<evidence type="ECO:0000256" key="2">
    <source>
        <dbReference type="ARBA" id="ARBA00023136"/>
    </source>
</evidence>
<dbReference type="STRING" id="692275.M3CNS4"/>
<dbReference type="AlphaFoldDB" id="M3CNS4"/>
<dbReference type="OrthoDB" id="10005898at2759"/>
<comment type="subcellular location">
    <subcellularLocation>
        <location evidence="4">Peroxisome membrane</location>
    </subcellularLocation>
</comment>
<organism evidence="6 7">
    <name type="scientific">Sphaerulina musiva (strain SO2202)</name>
    <name type="common">Poplar stem canker fungus</name>
    <name type="synonym">Septoria musiva</name>
    <dbReference type="NCBI Taxonomy" id="692275"/>
    <lineage>
        <taxon>Eukaryota</taxon>
        <taxon>Fungi</taxon>
        <taxon>Dikarya</taxon>
        <taxon>Ascomycota</taxon>
        <taxon>Pezizomycotina</taxon>
        <taxon>Dothideomycetes</taxon>
        <taxon>Dothideomycetidae</taxon>
        <taxon>Mycosphaerellales</taxon>
        <taxon>Mycosphaerellaceae</taxon>
        <taxon>Sphaerulina</taxon>
    </lineage>
</organism>
<dbReference type="GO" id="GO:0016559">
    <property type="term" value="P:peroxisome fission"/>
    <property type="evidence" value="ECO:0007669"/>
    <property type="project" value="InterPro"/>
</dbReference>
<gene>
    <name evidence="6" type="ORF">SEPMUDRAFT_147301</name>
</gene>
<keyword evidence="2" id="KW-0472">Membrane</keyword>
<evidence type="ECO:0000256" key="3">
    <source>
        <dbReference type="ARBA" id="ARBA00023140"/>
    </source>
</evidence>
<sequence>MSEPASQPGAPADGAQKQDFPANEKSVAKEIEKKMPVQVKSSLAGPDRVILRLNKLLASPGGLSSFLSTFNYTLYLLAHLDAKAAPLKAKLYLFLNRHASTASKLTPPVSTDPSPIAALGSLLSATRTTLRLFGLLPMYAWARQLAQGPKPGQDSVLYATAVTQCVLYIAFQLFENVALLTDSKILPGSLTARWTEKHGGKAAAIYLASYRAWFLGFCCDFIRLFREAQLERNKRDARSSVEKSYGSVAKEDAKKDAQWWSEFIVPLAWFPVGWHFAAWNETGFPGFNLGLMGAAGAIAGLGKTKALWDATADV</sequence>